<keyword evidence="2 3" id="KW-0064">Aspartyl protease</keyword>
<organism evidence="8 9">
    <name type="scientific">Gymnopilus junonius</name>
    <name type="common">Spectacular rustgill mushroom</name>
    <name type="synonym">Gymnopilus spectabilis subsp. junonius</name>
    <dbReference type="NCBI Taxonomy" id="109634"/>
    <lineage>
        <taxon>Eukaryota</taxon>
        <taxon>Fungi</taxon>
        <taxon>Dikarya</taxon>
        <taxon>Basidiomycota</taxon>
        <taxon>Agaricomycotina</taxon>
        <taxon>Agaricomycetes</taxon>
        <taxon>Agaricomycetidae</taxon>
        <taxon>Agaricales</taxon>
        <taxon>Agaricineae</taxon>
        <taxon>Hymenogastraceae</taxon>
        <taxon>Gymnopilus</taxon>
    </lineage>
</organism>
<dbReference type="GO" id="GO:0006508">
    <property type="term" value="P:proteolysis"/>
    <property type="evidence" value="ECO:0007669"/>
    <property type="project" value="UniProtKB-KW"/>
</dbReference>
<dbReference type="OrthoDB" id="15189at2759"/>
<feature type="transmembrane region" description="Helical" evidence="5">
    <location>
        <begin position="458"/>
        <end position="478"/>
    </location>
</feature>
<feature type="signal peptide" evidence="6">
    <location>
        <begin position="1"/>
        <end position="20"/>
    </location>
</feature>
<dbReference type="PANTHER" id="PTHR47966:SF51">
    <property type="entry name" value="BETA-SITE APP-CLEAVING ENZYME, ISOFORM A-RELATED"/>
    <property type="match status" value="1"/>
</dbReference>
<dbReference type="PROSITE" id="PS00141">
    <property type="entry name" value="ASP_PROTEASE"/>
    <property type="match status" value="1"/>
</dbReference>
<feature type="chain" id="PRO_5040168050" evidence="6">
    <location>
        <begin position="21"/>
        <end position="605"/>
    </location>
</feature>
<dbReference type="InterPro" id="IPR021109">
    <property type="entry name" value="Peptidase_aspartic_dom_sf"/>
</dbReference>
<evidence type="ECO:0000313" key="8">
    <source>
        <dbReference type="EMBL" id="KAF8903100.1"/>
    </source>
</evidence>
<keyword evidence="3" id="KW-0378">Hydrolase</keyword>
<evidence type="ECO:0000256" key="6">
    <source>
        <dbReference type="SAM" id="SignalP"/>
    </source>
</evidence>
<dbReference type="Pfam" id="PF00026">
    <property type="entry name" value="Asp"/>
    <property type="match status" value="1"/>
</dbReference>
<dbReference type="PRINTS" id="PR00792">
    <property type="entry name" value="PEPSIN"/>
</dbReference>
<evidence type="ECO:0000256" key="5">
    <source>
        <dbReference type="SAM" id="Phobius"/>
    </source>
</evidence>
<evidence type="ECO:0000256" key="1">
    <source>
        <dbReference type="ARBA" id="ARBA00007447"/>
    </source>
</evidence>
<feature type="compositionally biased region" description="Low complexity" evidence="4">
    <location>
        <begin position="560"/>
        <end position="605"/>
    </location>
</feature>
<evidence type="ECO:0000313" key="9">
    <source>
        <dbReference type="Proteomes" id="UP000724874"/>
    </source>
</evidence>
<keyword evidence="5" id="KW-0812">Transmembrane</keyword>
<dbReference type="Gene3D" id="2.40.70.10">
    <property type="entry name" value="Acid Proteases"/>
    <property type="match status" value="2"/>
</dbReference>
<reference evidence="8" key="1">
    <citation type="submission" date="2020-11" db="EMBL/GenBank/DDBJ databases">
        <authorList>
            <consortium name="DOE Joint Genome Institute"/>
            <person name="Ahrendt S."/>
            <person name="Riley R."/>
            <person name="Andreopoulos W."/>
            <person name="LaButti K."/>
            <person name="Pangilinan J."/>
            <person name="Ruiz-duenas F.J."/>
            <person name="Barrasa J.M."/>
            <person name="Sanchez-Garcia M."/>
            <person name="Camarero S."/>
            <person name="Miyauchi S."/>
            <person name="Serrano A."/>
            <person name="Linde D."/>
            <person name="Babiker R."/>
            <person name="Drula E."/>
            <person name="Ayuso-Fernandez I."/>
            <person name="Pacheco R."/>
            <person name="Padilla G."/>
            <person name="Ferreira P."/>
            <person name="Barriuso J."/>
            <person name="Kellner H."/>
            <person name="Castanera R."/>
            <person name="Alfaro M."/>
            <person name="Ramirez L."/>
            <person name="Pisabarro A.G."/>
            <person name="Kuo A."/>
            <person name="Tritt A."/>
            <person name="Lipzen A."/>
            <person name="He G."/>
            <person name="Yan M."/>
            <person name="Ng V."/>
            <person name="Cullen D."/>
            <person name="Martin F."/>
            <person name="Rosso M.-N."/>
            <person name="Henrissat B."/>
            <person name="Hibbett D."/>
            <person name="Martinez A.T."/>
            <person name="Grigoriev I.V."/>
        </authorList>
    </citation>
    <scope>NUCLEOTIDE SEQUENCE</scope>
    <source>
        <strain evidence="8">AH 44721</strain>
    </source>
</reference>
<dbReference type="InterPro" id="IPR001969">
    <property type="entry name" value="Aspartic_peptidase_AS"/>
</dbReference>
<keyword evidence="3" id="KW-0645">Protease</keyword>
<comment type="similarity">
    <text evidence="1 3">Belongs to the peptidase A1 family.</text>
</comment>
<evidence type="ECO:0000259" key="7">
    <source>
        <dbReference type="PROSITE" id="PS51767"/>
    </source>
</evidence>
<name>A0A9P5NT98_GYMJU</name>
<evidence type="ECO:0000256" key="2">
    <source>
        <dbReference type="ARBA" id="ARBA00022750"/>
    </source>
</evidence>
<comment type="caution">
    <text evidence="8">The sequence shown here is derived from an EMBL/GenBank/DDBJ whole genome shotgun (WGS) entry which is preliminary data.</text>
</comment>
<dbReference type="PROSITE" id="PS51767">
    <property type="entry name" value="PEPTIDASE_A1"/>
    <property type="match status" value="1"/>
</dbReference>
<dbReference type="InterPro" id="IPR033121">
    <property type="entry name" value="PEPTIDASE_A1"/>
</dbReference>
<dbReference type="InterPro" id="IPR001461">
    <property type="entry name" value="Aspartic_peptidase_A1"/>
</dbReference>
<evidence type="ECO:0000256" key="4">
    <source>
        <dbReference type="SAM" id="MobiDB-lite"/>
    </source>
</evidence>
<keyword evidence="9" id="KW-1185">Reference proteome</keyword>
<dbReference type="SUPFAM" id="SSF50630">
    <property type="entry name" value="Acid proteases"/>
    <property type="match status" value="1"/>
</dbReference>
<dbReference type="PANTHER" id="PTHR47966">
    <property type="entry name" value="BETA-SITE APP-CLEAVING ENZYME, ISOFORM A-RELATED"/>
    <property type="match status" value="1"/>
</dbReference>
<evidence type="ECO:0000256" key="3">
    <source>
        <dbReference type="RuleBase" id="RU000454"/>
    </source>
</evidence>
<dbReference type="EMBL" id="JADNYJ010000032">
    <property type="protein sequence ID" value="KAF8903100.1"/>
    <property type="molecule type" value="Genomic_DNA"/>
</dbReference>
<dbReference type="AlphaFoldDB" id="A0A9P5NT98"/>
<keyword evidence="5" id="KW-1133">Transmembrane helix</keyword>
<protein>
    <submittedName>
        <fullName evidence="8">Aspartic peptidase domain-containing protein</fullName>
    </submittedName>
</protein>
<sequence length="605" mass="66881">MRSLIPLSLLLTIFDTPVHAIVFPFHVRFGNPSPSSALQRRSPVPIKDIGNAQYVSNLTIAGVTLPVLLDTGSSDLWVHFPNSPPTSSMTDLGKSITLAYAVGNAPGEIVASTVQLANTTVNNQAYLFVNDTSKFTANINAQGYSGLLGLGPNEGSMIQKKINGDAGDNLLQNIFQQDKATDNYITVMLNRINDPGTTLTGQFTISEVVPEFSNVTSMPKLDVETVNRLLKSDQHWQALTDKDQGVIGPDGSPIQMSSIVPKAPDGQYVAVLDSGYTFSQVPRAMSDAIYGRVQGAYYDTTNQWWVIPCGQYLNVSFNFGGHNFPIHPLDLVDDNFAQLDSTGKKVCIGSFQPITSAFSLLGSYDMILGMSFLRSAYVLLNYGDWISGSSSQDSPYMQMVSTVDAVAARQDFINVRLSGNDTISTPRWTLLPANETQHSPISAEEKKKMYQEKILSHWPYIFIGCLAVVLISVGLCIWKCCCKRCRHKKGDIDLEGTSGKKGFSLFKKKEAKRESYVQLESKNQSSANLVSPHVSSFHQNDSTPAFPTYPPDQGDYHRNSYSSYRSQQSYNQPQQSYNQPQQGYQSYQGYPQAQYPQEQYQQHAM</sequence>
<gene>
    <name evidence="8" type="ORF">CPB84DRAFT_1678315</name>
</gene>
<dbReference type="GO" id="GO:0004190">
    <property type="term" value="F:aspartic-type endopeptidase activity"/>
    <property type="evidence" value="ECO:0007669"/>
    <property type="project" value="UniProtKB-KW"/>
</dbReference>
<feature type="compositionally biased region" description="Polar residues" evidence="4">
    <location>
        <begin position="530"/>
        <end position="545"/>
    </location>
</feature>
<keyword evidence="5" id="KW-0472">Membrane</keyword>
<feature type="region of interest" description="Disordered" evidence="4">
    <location>
        <begin position="530"/>
        <end position="605"/>
    </location>
</feature>
<dbReference type="Proteomes" id="UP000724874">
    <property type="component" value="Unassembled WGS sequence"/>
</dbReference>
<feature type="domain" description="Peptidase A1" evidence="7">
    <location>
        <begin position="54"/>
        <end position="390"/>
    </location>
</feature>
<dbReference type="CDD" id="cd05471">
    <property type="entry name" value="pepsin_like"/>
    <property type="match status" value="1"/>
</dbReference>
<dbReference type="InterPro" id="IPR034164">
    <property type="entry name" value="Pepsin-like_dom"/>
</dbReference>
<proteinExistence type="inferred from homology"/>
<accession>A0A9P5NT98</accession>
<keyword evidence="6" id="KW-0732">Signal</keyword>